<organism evidence="1">
    <name type="scientific">Anguilla anguilla</name>
    <name type="common">European freshwater eel</name>
    <name type="synonym">Muraena anguilla</name>
    <dbReference type="NCBI Taxonomy" id="7936"/>
    <lineage>
        <taxon>Eukaryota</taxon>
        <taxon>Metazoa</taxon>
        <taxon>Chordata</taxon>
        <taxon>Craniata</taxon>
        <taxon>Vertebrata</taxon>
        <taxon>Euteleostomi</taxon>
        <taxon>Actinopterygii</taxon>
        <taxon>Neopterygii</taxon>
        <taxon>Teleostei</taxon>
        <taxon>Anguilliformes</taxon>
        <taxon>Anguillidae</taxon>
        <taxon>Anguilla</taxon>
    </lineage>
</organism>
<dbReference type="AlphaFoldDB" id="A0A0E9Q8L8"/>
<sequence>MLAQILSWFHTANSMFNGNSREVKVVSVAFPHSGGISLML</sequence>
<accession>A0A0E9Q8L8</accession>
<name>A0A0E9Q8L8_ANGAN</name>
<evidence type="ECO:0000313" key="1">
    <source>
        <dbReference type="EMBL" id="JAH12852.1"/>
    </source>
</evidence>
<proteinExistence type="predicted"/>
<reference evidence="1" key="1">
    <citation type="submission" date="2014-11" db="EMBL/GenBank/DDBJ databases">
        <authorList>
            <person name="Amaro Gonzalez C."/>
        </authorList>
    </citation>
    <scope>NUCLEOTIDE SEQUENCE</scope>
</reference>
<reference evidence="1" key="2">
    <citation type="journal article" date="2015" name="Fish Shellfish Immunol.">
        <title>Early steps in the European eel (Anguilla anguilla)-Vibrio vulnificus interaction in the gills: Role of the RtxA13 toxin.</title>
        <authorList>
            <person name="Callol A."/>
            <person name="Pajuelo D."/>
            <person name="Ebbesson L."/>
            <person name="Teles M."/>
            <person name="MacKenzie S."/>
            <person name="Amaro C."/>
        </authorList>
    </citation>
    <scope>NUCLEOTIDE SEQUENCE</scope>
</reference>
<dbReference type="EMBL" id="GBXM01095725">
    <property type="protein sequence ID" value="JAH12852.1"/>
    <property type="molecule type" value="Transcribed_RNA"/>
</dbReference>
<protein>
    <submittedName>
        <fullName evidence="1">Uncharacterized protein</fullName>
    </submittedName>
</protein>